<dbReference type="Proteomes" id="UP000664417">
    <property type="component" value="Unassembled WGS sequence"/>
</dbReference>
<keyword evidence="1" id="KW-0472">Membrane</keyword>
<proteinExistence type="predicted"/>
<keyword evidence="1" id="KW-1133">Transmembrane helix</keyword>
<keyword evidence="5" id="KW-1185">Reference proteome</keyword>
<dbReference type="EMBL" id="JAFREP010000006">
    <property type="protein sequence ID" value="MBO1318564.1"/>
    <property type="molecule type" value="Genomic_DNA"/>
</dbReference>
<feature type="transmembrane region" description="Helical" evidence="1">
    <location>
        <begin position="6"/>
        <end position="30"/>
    </location>
</feature>
<accession>A0A8J7PZ01</accession>
<dbReference type="Gene3D" id="3.40.50.410">
    <property type="entry name" value="von Willebrand factor, type A domain"/>
    <property type="match status" value="1"/>
</dbReference>
<dbReference type="PROSITE" id="PS50234">
    <property type="entry name" value="VWFA"/>
    <property type="match status" value="1"/>
</dbReference>
<name>A0A8J7PZ01_9BACT</name>
<keyword evidence="1" id="KW-0812">Transmembrane</keyword>
<evidence type="ECO:0000313" key="3">
    <source>
        <dbReference type="EMBL" id="MBO1317257.1"/>
    </source>
</evidence>
<dbReference type="InterPro" id="IPR036465">
    <property type="entry name" value="vWFA_dom_sf"/>
</dbReference>
<dbReference type="RefSeq" id="WP_207856494.1">
    <property type="nucleotide sequence ID" value="NZ_JAFREP010000002.1"/>
</dbReference>
<dbReference type="SMART" id="SM00327">
    <property type="entry name" value="VWA"/>
    <property type="match status" value="1"/>
</dbReference>
<dbReference type="CDD" id="cd00198">
    <property type="entry name" value="vWFA"/>
    <property type="match status" value="1"/>
</dbReference>
<comment type="caution">
    <text evidence="3">The sequence shown here is derived from an EMBL/GenBank/DDBJ whole genome shotgun (WGS) entry which is preliminary data.</text>
</comment>
<protein>
    <submittedName>
        <fullName evidence="3">VWA domain-containing protein</fullName>
    </submittedName>
</protein>
<organism evidence="3 5">
    <name type="scientific">Acanthopleuribacter pedis</name>
    <dbReference type="NCBI Taxonomy" id="442870"/>
    <lineage>
        <taxon>Bacteria</taxon>
        <taxon>Pseudomonadati</taxon>
        <taxon>Acidobacteriota</taxon>
        <taxon>Holophagae</taxon>
        <taxon>Acanthopleuribacterales</taxon>
        <taxon>Acanthopleuribacteraceae</taxon>
        <taxon>Acanthopleuribacter</taxon>
    </lineage>
</organism>
<evidence type="ECO:0000256" key="1">
    <source>
        <dbReference type="SAM" id="Phobius"/>
    </source>
</evidence>
<evidence type="ECO:0000313" key="4">
    <source>
        <dbReference type="EMBL" id="MBO1318564.1"/>
    </source>
</evidence>
<reference evidence="3" key="1">
    <citation type="submission" date="2021-03" db="EMBL/GenBank/DDBJ databases">
        <authorList>
            <person name="Wang G."/>
        </authorList>
    </citation>
    <scope>NUCLEOTIDE SEQUENCE</scope>
    <source>
        <strain evidence="3">KCTC 12899</strain>
    </source>
</reference>
<feature type="domain" description="VWFA" evidence="2">
    <location>
        <begin position="74"/>
        <end position="217"/>
    </location>
</feature>
<dbReference type="EMBL" id="JAFREP010000002">
    <property type="protein sequence ID" value="MBO1317257.1"/>
    <property type="molecule type" value="Genomic_DNA"/>
</dbReference>
<dbReference type="InterPro" id="IPR002035">
    <property type="entry name" value="VWF_A"/>
</dbReference>
<sequence length="260" mass="27661">MSDSKSATAAVLLLAGLLVIGPLVAIFFLMGDIKVGPRMQQQNDEATARQRFKEQPVMDIQIPSQGGQVSTARNLLVIFDGSGSMLEEPDASCGADGRFANKHEGAIWAVEQFVEQVPDGVNLGLYVFDQGGGGLRMALAPDREGFMAHVRAVNPGGGTPLAEAIRMSTRTLVAQYQQQLGYGEFRLVVVTDGEAQGLAKAAVYAAGMGMPIYTIGLCVDPNHVLREFSVSYTAANDFEALSAGLADSLAELPDFDDTQF</sequence>
<dbReference type="Pfam" id="PF13519">
    <property type="entry name" value="VWA_2"/>
    <property type="match status" value="1"/>
</dbReference>
<evidence type="ECO:0000313" key="5">
    <source>
        <dbReference type="Proteomes" id="UP000664417"/>
    </source>
</evidence>
<gene>
    <name evidence="3" type="ORF">J3U88_02210</name>
    <name evidence="4" type="ORF">J3U88_08850</name>
</gene>
<dbReference type="AlphaFoldDB" id="A0A8J7PZ01"/>
<dbReference type="SUPFAM" id="SSF53300">
    <property type="entry name" value="vWA-like"/>
    <property type="match status" value="1"/>
</dbReference>
<evidence type="ECO:0000259" key="2">
    <source>
        <dbReference type="PROSITE" id="PS50234"/>
    </source>
</evidence>